<dbReference type="InterPro" id="IPR051121">
    <property type="entry name" value="FAH"/>
</dbReference>
<dbReference type="EMBL" id="BAAAQW010000006">
    <property type="protein sequence ID" value="GAA2201086.1"/>
    <property type="molecule type" value="Genomic_DNA"/>
</dbReference>
<dbReference type="Pfam" id="PF01557">
    <property type="entry name" value="FAA_hydrolase"/>
    <property type="match status" value="1"/>
</dbReference>
<gene>
    <name evidence="4" type="ORF">GCM10009849_24180</name>
</gene>
<dbReference type="GO" id="GO:0016787">
    <property type="term" value="F:hydrolase activity"/>
    <property type="evidence" value="ECO:0007669"/>
    <property type="project" value="UniProtKB-KW"/>
</dbReference>
<keyword evidence="5" id="KW-1185">Reference proteome</keyword>
<accession>A0ABP5NNF0</accession>
<comment type="caution">
    <text evidence="4">The sequence shown here is derived from an EMBL/GenBank/DDBJ whole genome shotgun (WGS) entry which is preliminary data.</text>
</comment>
<dbReference type="RefSeq" id="WP_344299981.1">
    <property type="nucleotide sequence ID" value="NZ_BAAAQW010000006.1"/>
</dbReference>
<reference evidence="5" key="1">
    <citation type="journal article" date="2019" name="Int. J. Syst. Evol. Microbiol.">
        <title>The Global Catalogue of Microorganisms (GCM) 10K type strain sequencing project: providing services to taxonomists for standard genome sequencing and annotation.</title>
        <authorList>
            <consortium name="The Broad Institute Genomics Platform"/>
            <consortium name="The Broad Institute Genome Sequencing Center for Infectious Disease"/>
            <person name="Wu L."/>
            <person name="Ma J."/>
        </authorList>
    </citation>
    <scope>NUCLEOTIDE SEQUENCE [LARGE SCALE GENOMIC DNA]</scope>
    <source>
        <strain evidence="5">JCM 16034</strain>
    </source>
</reference>
<dbReference type="InterPro" id="IPR036663">
    <property type="entry name" value="Fumarylacetoacetase_C_sf"/>
</dbReference>
<evidence type="ECO:0000256" key="2">
    <source>
        <dbReference type="ARBA" id="ARBA00022723"/>
    </source>
</evidence>
<feature type="domain" description="Fumarylacetoacetase-like C-terminal" evidence="3">
    <location>
        <begin position="74"/>
        <end position="279"/>
    </location>
</feature>
<dbReference type="Gene3D" id="3.90.850.10">
    <property type="entry name" value="Fumarylacetoacetase-like, C-terminal domain"/>
    <property type="match status" value="1"/>
</dbReference>
<dbReference type="PANTHER" id="PTHR42796:SF4">
    <property type="entry name" value="FUMARYLACETOACETATE HYDROLASE DOMAIN-CONTAINING PROTEIN 2A"/>
    <property type="match status" value="1"/>
</dbReference>
<dbReference type="SUPFAM" id="SSF56529">
    <property type="entry name" value="FAH"/>
    <property type="match status" value="1"/>
</dbReference>
<evidence type="ECO:0000256" key="1">
    <source>
        <dbReference type="ARBA" id="ARBA00010211"/>
    </source>
</evidence>
<keyword evidence="4" id="KW-0378">Hydrolase</keyword>
<dbReference type="PANTHER" id="PTHR42796">
    <property type="entry name" value="FUMARYLACETOACETATE HYDROLASE DOMAIN-CONTAINING PROTEIN 2A-RELATED"/>
    <property type="match status" value="1"/>
</dbReference>
<protein>
    <submittedName>
        <fullName evidence="4">Fumarylacetoacetate hydrolase family protein</fullName>
    </submittedName>
</protein>
<proteinExistence type="inferred from homology"/>
<keyword evidence="2" id="KW-0479">Metal-binding</keyword>
<dbReference type="InterPro" id="IPR011234">
    <property type="entry name" value="Fumarylacetoacetase-like_C"/>
</dbReference>
<sequence length="283" mass="29864">MELATIRTAEGTRAAVRSGDQWLPLGAPHLSALLTDAAWRTTAQAALAGTAPHAVAPVAVDDAELVLPLPAPRKVICCGLNYADHILEMGRDLPEHPTLFAKFADTLTGPTDELAVPAAAQGALDWEAELAVVVGAELRNAGEEEARQGIAGYTLANDISVRDWQNRTLQWFQGKAWDATNPLGPVLVTADALDPEAGVEITCEVNGIRRQTGNTKTLVFSAPALVAYISQFTVLRPGDVILTGTPGGVGMGMKPPRYLADGDTVVVEAQGLGRLANTIRFTD</sequence>
<dbReference type="Proteomes" id="UP001500432">
    <property type="component" value="Unassembled WGS sequence"/>
</dbReference>
<comment type="similarity">
    <text evidence="1">Belongs to the FAH family.</text>
</comment>
<name>A0ABP5NNF0_9MICC</name>
<evidence type="ECO:0000313" key="5">
    <source>
        <dbReference type="Proteomes" id="UP001500432"/>
    </source>
</evidence>
<organism evidence="4 5">
    <name type="scientific">Sinomonas flava</name>
    <dbReference type="NCBI Taxonomy" id="496857"/>
    <lineage>
        <taxon>Bacteria</taxon>
        <taxon>Bacillati</taxon>
        <taxon>Actinomycetota</taxon>
        <taxon>Actinomycetes</taxon>
        <taxon>Micrococcales</taxon>
        <taxon>Micrococcaceae</taxon>
        <taxon>Sinomonas</taxon>
    </lineage>
</organism>
<evidence type="ECO:0000259" key="3">
    <source>
        <dbReference type="Pfam" id="PF01557"/>
    </source>
</evidence>
<evidence type="ECO:0000313" key="4">
    <source>
        <dbReference type="EMBL" id="GAA2201086.1"/>
    </source>
</evidence>